<evidence type="ECO:0000259" key="5">
    <source>
        <dbReference type="PROSITE" id="PS51935"/>
    </source>
</evidence>
<evidence type="ECO:0000256" key="4">
    <source>
        <dbReference type="ARBA" id="ARBA00022807"/>
    </source>
</evidence>
<evidence type="ECO:0000256" key="2">
    <source>
        <dbReference type="ARBA" id="ARBA00022670"/>
    </source>
</evidence>
<organism evidence="6 7">
    <name type="scientific">Fimbriimonas ginsengisoli Gsoil 348</name>
    <dbReference type="NCBI Taxonomy" id="661478"/>
    <lineage>
        <taxon>Bacteria</taxon>
        <taxon>Bacillati</taxon>
        <taxon>Armatimonadota</taxon>
        <taxon>Fimbriimonadia</taxon>
        <taxon>Fimbriimonadales</taxon>
        <taxon>Fimbriimonadaceae</taxon>
        <taxon>Fimbriimonas</taxon>
    </lineage>
</organism>
<reference evidence="6 7" key="1">
    <citation type="journal article" date="2014" name="PLoS ONE">
        <title>The first complete genome sequence of the class fimbriimonadia in the phylum armatimonadetes.</title>
        <authorList>
            <person name="Hu Z.Y."/>
            <person name="Wang Y.Z."/>
            <person name="Im W.T."/>
            <person name="Wang S.Y."/>
            <person name="Zhao G.P."/>
            <person name="Zheng H.J."/>
            <person name="Quan Z.X."/>
        </authorList>
    </citation>
    <scope>NUCLEOTIDE SEQUENCE [LARGE SCALE GENOMIC DNA]</scope>
    <source>
        <strain evidence="6">Gsoil 348</strain>
    </source>
</reference>
<dbReference type="EMBL" id="CP007139">
    <property type="protein sequence ID" value="AIE85524.1"/>
    <property type="molecule type" value="Genomic_DNA"/>
</dbReference>
<dbReference type="InterPro" id="IPR051202">
    <property type="entry name" value="Peptidase_C40"/>
</dbReference>
<dbReference type="Gene3D" id="3.90.1720.10">
    <property type="entry name" value="endopeptidase domain like (from Nostoc punctiforme)"/>
    <property type="match status" value="1"/>
</dbReference>
<dbReference type="AlphaFoldDB" id="A0A068NVC6"/>
<gene>
    <name evidence="6" type="ORF">OP10G_2156</name>
</gene>
<evidence type="ECO:0000256" key="3">
    <source>
        <dbReference type="ARBA" id="ARBA00022801"/>
    </source>
</evidence>
<dbReference type="PANTHER" id="PTHR47053:SF1">
    <property type="entry name" value="MUREIN DD-ENDOPEPTIDASE MEPH-RELATED"/>
    <property type="match status" value="1"/>
</dbReference>
<dbReference type="Proteomes" id="UP000027982">
    <property type="component" value="Chromosome"/>
</dbReference>
<keyword evidence="7" id="KW-1185">Reference proteome</keyword>
<keyword evidence="4" id="KW-0788">Thiol protease</keyword>
<dbReference type="PROSITE" id="PS51935">
    <property type="entry name" value="NLPC_P60"/>
    <property type="match status" value="1"/>
</dbReference>
<dbReference type="PANTHER" id="PTHR47053">
    <property type="entry name" value="MUREIN DD-ENDOPEPTIDASE MEPH-RELATED"/>
    <property type="match status" value="1"/>
</dbReference>
<dbReference type="HOGENOM" id="CLU_1270735_0_0_0"/>
<comment type="similarity">
    <text evidence="1">Belongs to the peptidase C40 family.</text>
</comment>
<dbReference type="KEGG" id="fgi:OP10G_2156"/>
<proteinExistence type="inferred from homology"/>
<dbReference type="Pfam" id="PF00877">
    <property type="entry name" value="NLPC_P60"/>
    <property type="match status" value="1"/>
</dbReference>
<evidence type="ECO:0000313" key="7">
    <source>
        <dbReference type="Proteomes" id="UP000027982"/>
    </source>
</evidence>
<feature type="domain" description="NlpC/P60" evidence="5">
    <location>
        <begin position="94"/>
        <end position="217"/>
    </location>
</feature>
<protein>
    <submittedName>
        <fullName evidence="6">Cell wall-associated hydrolase</fullName>
    </submittedName>
</protein>
<evidence type="ECO:0000313" key="6">
    <source>
        <dbReference type="EMBL" id="AIE85524.1"/>
    </source>
</evidence>
<dbReference type="InterPro" id="IPR038765">
    <property type="entry name" value="Papain-like_cys_pep_sf"/>
</dbReference>
<sequence length="217" mass="23896">MLGNVGKANSAASIHTRPNSRSSVYYKVKPDAYLIVRSFRSAAWMQVYMNNGAYGYVESKLVTQLPYEVTGKAPARSTRGYLASRGSRTPLAGEAGASNVADYATQFMGTPYVWGGNDVYRGIDCSGFVKKMYGAIGKELPRTAAEQAMVGEPIYRLENLRKGDRLYFWDKNRAKIGHTGIYLGNGNFVHSSSGKHGVSTDYLGSQKWLRILVAARR</sequence>
<keyword evidence="2" id="KW-0645">Protease</keyword>
<dbReference type="GO" id="GO:0008234">
    <property type="term" value="F:cysteine-type peptidase activity"/>
    <property type="evidence" value="ECO:0007669"/>
    <property type="project" value="UniProtKB-KW"/>
</dbReference>
<dbReference type="InterPro" id="IPR000064">
    <property type="entry name" value="NLP_P60_dom"/>
</dbReference>
<dbReference type="eggNOG" id="COG0791">
    <property type="taxonomic scope" value="Bacteria"/>
</dbReference>
<accession>A0A068NVC6</accession>
<evidence type="ECO:0000256" key="1">
    <source>
        <dbReference type="ARBA" id="ARBA00007074"/>
    </source>
</evidence>
<dbReference type="STRING" id="661478.OP10G_2156"/>
<name>A0A068NVC6_FIMGI</name>
<dbReference type="SUPFAM" id="SSF54001">
    <property type="entry name" value="Cysteine proteinases"/>
    <property type="match status" value="1"/>
</dbReference>
<keyword evidence="3 6" id="KW-0378">Hydrolase</keyword>
<dbReference type="GO" id="GO:0006508">
    <property type="term" value="P:proteolysis"/>
    <property type="evidence" value="ECO:0007669"/>
    <property type="project" value="UniProtKB-KW"/>
</dbReference>